<feature type="domain" description="Glycosyl hydrolase family 13 catalytic" evidence="17">
    <location>
        <begin position="119"/>
        <end position="470"/>
    </location>
</feature>
<evidence type="ECO:0000313" key="18">
    <source>
        <dbReference type="EMBL" id="MBI8989253.1"/>
    </source>
</evidence>
<evidence type="ECO:0000256" key="14">
    <source>
        <dbReference type="PIRNR" id="PIRNR006337"/>
    </source>
</evidence>
<dbReference type="SUPFAM" id="SSF81296">
    <property type="entry name" value="E set domains"/>
    <property type="match status" value="1"/>
</dbReference>
<dbReference type="InterPro" id="IPR006047">
    <property type="entry name" value="GH13_cat_dom"/>
</dbReference>
<dbReference type="GO" id="GO:0005737">
    <property type="term" value="C:cytoplasm"/>
    <property type="evidence" value="ECO:0007669"/>
    <property type="project" value="UniProtKB-SubCell"/>
</dbReference>
<evidence type="ECO:0000256" key="9">
    <source>
        <dbReference type="ARBA" id="ARBA00023295"/>
    </source>
</evidence>
<evidence type="ECO:0000256" key="6">
    <source>
        <dbReference type="ARBA" id="ARBA00022490"/>
    </source>
</evidence>
<dbReference type="InterPro" id="IPR017853">
    <property type="entry name" value="GH"/>
</dbReference>
<dbReference type="Pfam" id="PF00128">
    <property type="entry name" value="Alpha-amylase"/>
    <property type="match status" value="1"/>
</dbReference>
<dbReference type="InterPro" id="IPR012768">
    <property type="entry name" value="Trehalose_TreZ"/>
</dbReference>
<evidence type="ECO:0000256" key="12">
    <source>
        <dbReference type="ARBA" id="ARBA00034013"/>
    </source>
</evidence>
<dbReference type="InterPro" id="IPR014756">
    <property type="entry name" value="Ig_E-set"/>
</dbReference>
<comment type="similarity">
    <text evidence="3 14">Belongs to the glycosyl hydrolase 13 family.</text>
</comment>
<evidence type="ECO:0000256" key="4">
    <source>
        <dbReference type="ARBA" id="ARBA00012268"/>
    </source>
</evidence>
<feature type="site" description="Transition state stabilizer" evidence="16">
    <location>
        <position position="397"/>
    </location>
</feature>
<dbReference type="EMBL" id="JAEIOS010000011">
    <property type="protein sequence ID" value="MBI8989253.1"/>
    <property type="molecule type" value="Genomic_DNA"/>
</dbReference>
<gene>
    <name evidence="18" type="primary">treZ</name>
    <name evidence="18" type="ORF">JDV75_05700</name>
</gene>
<dbReference type="InterPro" id="IPR044901">
    <property type="entry name" value="Trehalose_TreZ_E-set_sf"/>
</dbReference>
<evidence type="ECO:0000256" key="8">
    <source>
        <dbReference type="ARBA" id="ARBA00023277"/>
    </source>
</evidence>
<reference evidence="18" key="1">
    <citation type="submission" date="2020-12" db="EMBL/GenBank/DDBJ databases">
        <title>Genome public.</title>
        <authorList>
            <person name="Sun Q."/>
        </authorList>
    </citation>
    <scope>NUCLEOTIDE SEQUENCE</scope>
    <source>
        <strain evidence="18">CCM 8863</strain>
    </source>
</reference>
<dbReference type="NCBIfam" id="TIGR02402">
    <property type="entry name" value="trehalose_TreZ"/>
    <property type="match status" value="1"/>
</dbReference>
<proteinExistence type="inferred from homology"/>
<dbReference type="SUPFAM" id="SSF51445">
    <property type="entry name" value="(Trans)glycosidases"/>
    <property type="match status" value="1"/>
</dbReference>
<dbReference type="Gene3D" id="1.10.10.760">
    <property type="entry name" value="E-set domains of sugar-utilizing enzymes"/>
    <property type="match status" value="1"/>
</dbReference>
<organism evidence="18 19">
    <name type="scientific">Corynebacterium meridianum</name>
    <dbReference type="NCBI Taxonomy" id="2765363"/>
    <lineage>
        <taxon>Bacteria</taxon>
        <taxon>Bacillati</taxon>
        <taxon>Actinomycetota</taxon>
        <taxon>Actinomycetes</taxon>
        <taxon>Mycobacteriales</taxon>
        <taxon>Corynebacteriaceae</taxon>
        <taxon>Corynebacterium</taxon>
    </lineage>
</organism>
<evidence type="ECO:0000256" key="5">
    <source>
        <dbReference type="ARBA" id="ARBA00015938"/>
    </source>
</evidence>
<dbReference type="GO" id="GO:0005992">
    <property type="term" value="P:trehalose biosynthetic process"/>
    <property type="evidence" value="ECO:0007669"/>
    <property type="project" value="UniProtKB-UniRule"/>
</dbReference>
<dbReference type="Pfam" id="PF02922">
    <property type="entry name" value="CBM_48"/>
    <property type="match status" value="1"/>
</dbReference>
<evidence type="ECO:0000256" key="11">
    <source>
        <dbReference type="ARBA" id="ARBA00033284"/>
    </source>
</evidence>
<dbReference type="Gene3D" id="3.20.20.80">
    <property type="entry name" value="Glycosidases"/>
    <property type="match status" value="1"/>
</dbReference>
<comment type="catalytic activity">
    <reaction evidence="12 14">
        <text>hydrolysis of (1-&gt;4)-alpha-D-glucosidic linkage in 4-alpha-D-[(1-&gt;4)-alpha-D-glucanosyl]n trehalose to yield trehalose and (1-&gt;4)-alpha-D-glucan.</text>
        <dbReference type="EC" id="3.2.1.141"/>
    </reaction>
</comment>
<feature type="active site" description="Proton donor" evidence="15">
    <location>
        <position position="301"/>
    </location>
</feature>
<dbReference type="Proteomes" id="UP000645966">
    <property type="component" value="Unassembled WGS sequence"/>
</dbReference>
<dbReference type="Gene3D" id="2.60.40.10">
    <property type="entry name" value="Immunoglobulins"/>
    <property type="match status" value="1"/>
</dbReference>
<keyword evidence="19" id="KW-1185">Reference proteome</keyword>
<dbReference type="Pfam" id="PF11941">
    <property type="entry name" value="DUF3459"/>
    <property type="match status" value="1"/>
</dbReference>
<evidence type="ECO:0000256" key="7">
    <source>
        <dbReference type="ARBA" id="ARBA00022801"/>
    </source>
</evidence>
<comment type="caution">
    <text evidence="18">The sequence shown here is derived from an EMBL/GenBank/DDBJ whole genome shotgun (WGS) entry which is preliminary data.</text>
</comment>
<keyword evidence="6" id="KW-0963">Cytoplasm</keyword>
<keyword evidence="7 14" id="KW-0378">Hydrolase</keyword>
<feature type="active site" description="Nucleophile" evidence="15">
    <location>
        <position position="264"/>
    </location>
</feature>
<evidence type="ECO:0000256" key="1">
    <source>
        <dbReference type="ARBA" id="ARBA00004496"/>
    </source>
</evidence>
<evidence type="ECO:0000256" key="2">
    <source>
        <dbReference type="ARBA" id="ARBA00005199"/>
    </source>
</evidence>
<dbReference type="InterPro" id="IPR004193">
    <property type="entry name" value="Glyco_hydro_13_N"/>
</dbReference>
<evidence type="ECO:0000256" key="15">
    <source>
        <dbReference type="PIRSR" id="PIRSR006337-1"/>
    </source>
</evidence>
<dbReference type="InterPro" id="IPR022567">
    <property type="entry name" value="DUF3459"/>
</dbReference>
<dbReference type="CDD" id="cd02853">
    <property type="entry name" value="E_set_MTHase_like_N"/>
    <property type="match status" value="1"/>
</dbReference>
<evidence type="ECO:0000256" key="3">
    <source>
        <dbReference type="ARBA" id="ARBA00008061"/>
    </source>
</evidence>
<comment type="pathway">
    <text evidence="2 14">Glycan biosynthesis; trehalose biosynthesis.</text>
</comment>
<name>A0A934I8K0_9CORY</name>
<dbReference type="InterPro" id="IPR013783">
    <property type="entry name" value="Ig-like_fold"/>
</dbReference>
<dbReference type="PIRSF" id="PIRSF006337">
    <property type="entry name" value="Trehalose_TreZ"/>
    <property type="match status" value="1"/>
</dbReference>
<dbReference type="GO" id="GO:0033942">
    <property type="term" value="F:4-alpha-D-(1-&gt;4)-alpha-D-glucanotrehalose trehalohydrolase activity"/>
    <property type="evidence" value="ECO:0007669"/>
    <property type="project" value="UniProtKB-EC"/>
</dbReference>
<dbReference type="EC" id="3.2.1.141" evidence="4 13"/>
<evidence type="ECO:0000256" key="13">
    <source>
        <dbReference type="NCBIfam" id="TIGR02402"/>
    </source>
</evidence>
<dbReference type="SMART" id="SM00642">
    <property type="entry name" value="Aamy"/>
    <property type="match status" value="1"/>
</dbReference>
<dbReference type="AlphaFoldDB" id="A0A934I8K0"/>
<evidence type="ECO:0000313" key="19">
    <source>
        <dbReference type="Proteomes" id="UP000645966"/>
    </source>
</evidence>
<evidence type="ECO:0000256" key="16">
    <source>
        <dbReference type="PIRSR" id="PIRSR006337-3"/>
    </source>
</evidence>
<dbReference type="PANTHER" id="PTHR43651:SF11">
    <property type="entry name" value="MALTO-OLIGOSYLTREHALOSE TREHALOHYDROLASE"/>
    <property type="match status" value="1"/>
</dbReference>
<evidence type="ECO:0000259" key="17">
    <source>
        <dbReference type="SMART" id="SM00642"/>
    </source>
</evidence>
<protein>
    <recommendedName>
        <fullName evidence="5 13">Malto-oligosyltrehalose trehalohydrolase</fullName>
        <shortName evidence="14">MTHase</shortName>
        <ecNumber evidence="4 13">3.2.1.141</ecNumber>
    </recommendedName>
    <alternativeName>
        <fullName evidence="11 14">4-alpha-D-((1-&gt;4)-alpha-D-glucano)trehalose trehalohydrolase</fullName>
    </alternativeName>
    <alternativeName>
        <fullName evidence="10 14">Maltooligosyl trehalose trehalohydrolase</fullName>
    </alternativeName>
</protein>
<keyword evidence="8" id="KW-0119">Carbohydrate metabolism</keyword>
<sequence>MHTIVPEAGYSPSLGCMRNFSVWAPHADDLQLIVDDNTHAMRHTDDGWWSTDEPLTPEPGMRYGYRVLKDGQWVGPWPDPRSAEQPDGIHGLSRVPDDGYRWSDDSWTGHDLPGQVIYELHVGTFSPTGNFAGVVDRLDHLVDLGVTTIELMPVQPFGGDRNWGYDGVLWHAVHAGYGGPDGLRELVDAAHARGVAVILDVVYNHFGPDGNYNGFFGPYTAGGSTGWGDVVNLNGPDSNEVRRYVIDAARAWFEDFHVDGLRLDAVQAYHDPGALHLLEELQIMATEVSAATGIPRSLIAESDQNDPRLVAARQAGGYGIAGQWDDDIHHALHTLVSGERHAYFADFGTTEVLAKTLREVFLHDGTMSTFRGKRHGRPVNREFTPASSFVTYTTTHDQVGNRAIGDRPSMHLSPAQQVLKAATILTSPYTPMLFMGEEFGATTPFAFFCSHTDDELNRLTGEGRKREFTRWGWDEQEIPEPSDPATFEASKLDWDFTDGQRDILDAYRTLLRLRREQRLARPWLYDIDVTHGERWVAVDRGDVVFVGNYSDEPVRVDFGGELIYSFTEPEVGADTTTLDPWGFALIRR</sequence>
<comment type="subcellular location">
    <subcellularLocation>
        <location evidence="1 15">Cytoplasm</location>
    </subcellularLocation>
</comment>
<keyword evidence="9 14" id="KW-0326">Glycosidase</keyword>
<accession>A0A934I8K0</accession>
<dbReference type="PANTHER" id="PTHR43651">
    <property type="entry name" value="1,4-ALPHA-GLUCAN-BRANCHING ENZYME"/>
    <property type="match status" value="1"/>
</dbReference>
<dbReference type="CDD" id="cd11325">
    <property type="entry name" value="AmyAc_GTHase"/>
    <property type="match status" value="1"/>
</dbReference>
<evidence type="ECO:0000256" key="10">
    <source>
        <dbReference type="ARBA" id="ARBA00032057"/>
    </source>
</evidence>